<evidence type="ECO:0000256" key="1">
    <source>
        <dbReference type="SAM" id="MobiDB-lite"/>
    </source>
</evidence>
<feature type="region of interest" description="Disordered" evidence="1">
    <location>
        <begin position="307"/>
        <end position="432"/>
    </location>
</feature>
<evidence type="ECO:0000313" key="2">
    <source>
        <dbReference type="EMBL" id="KIW65203.1"/>
    </source>
</evidence>
<keyword evidence="3" id="KW-1185">Reference proteome</keyword>
<evidence type="ECO:0008006" key="4">
    <source>
        <dbReference type="Google" id="ProtNLM"/>
    </source>
</evidence>
<feature type="region of interest" description="Disordered" evidence="1">
    <location>
        <begin position="133"/>
        <end position="221"/>
    </location>
</feature>
<protein>
    <recommendedName>
        <fullName evidence="4">Myb-like domain-containing protein</fullName>
    </recommendedName>
</protein>
<feature type="compositionally biased region" description="Low complexity" evidence="1">
    <location>
        <begin position="328"/>
        <end position="339"/>
    </location>
</feature>
<accession>A0A0D2FB08</accession>
<feature type="compositionally biased region" description="Acidic residues" evidence="1">
    <location>
        <begin position="368"/>
        <end position="384"/>
    </location>
</feature>
<gene>
    <name evidence="2" type="ORF">PV04_07482</name>
</gene>
<feature type="compositionally biased region" description="Basic residues" evidence="1">
    <location>
        <begin position="421"/>
        <end position="432"/>
    </location>
</feature>
<sequence>MVHADHDEPSFFSNGANHIQRQVYQLYHTAPPTTGEAFGYLDEQPGTHQEYLELLHPSDPSGSLNPFFGAGAGSETDLQDSATAQRFFPQPDDGVQEDLWQLVSGAEEAAGEVEFEIPLNLEDFLVDDATDSEVAPQAGPEVLPDNIDANSIDSDDVDPRANSDDDGNANGATIISNRSVVIDSNDADPVANNGNGQDTNGTTTVDNRAANTASNDTSGAATSADILPYPAPAHLVAASRGQPAARAWALWEEDACIRHMLDIHREGQIQGEARFAEALRRMRVVDGCKRTAGGAVKNFWNRKGRLRSQFDERRNKRAPLATSQQGKRTAANRARTGTASKQRYITTSARVTKSHTCTQRRQKTAESSSEESEESDFVVESDNEEPGHVRHSRKRKDRDDDNEDDYQPSPTLINSVAKGLRTPKRVRSTAAW</sequence>
<dbReference type="AlphaFoldDB" id="A0A0D2FB08"/>
<reference evidence="2 3" key="1">
    <citation type="submission" date="2015-01" db="EMBL/GenBank/DDBJ databases">
        <title>The Genome Sequence of Capronia semiimmersa CBS27337.</title>
        <authorList>
            <consortium name="The Broad Institute Genomics Platform"/>
            <person name="Cuomo C."/>
            <person name="de Hoog S."/>
            <person name="Gorbushina A."/>
            <person name="Stielow B."/>
            <person name="Teixiera M."/>
            <person name="Abouelleil A."/>
            <person name="Chapman S.B."/>
            <person name="Priest M."/>
            <person name="Young S.K."/>
            <person name="Wortman J."/>
            <person name="Nusbaum C."/>
            <person name="Birren B."/>
        </authorList>
    </citation>
    <scope>NUCLEOTIDE SEQUENCE [LARGE SCALE GENOMIC DNA]</scope>
    <source>
        <strain evidence="2 3">CBS 27337</strain>
    </source>
</reference>
<dbReference type="EMBL" id="KN846960">
    <property type="protein sequence ID" value="KIW65203.1"/>
    <property type="molecule type" value="Genomic_DNA"/>
</dbReference>
<evidence type="ECO:0000313" key="3">
    <source>
        <dbReference type="Proteomes" id="UP000054266"/>
    </source>
</evidence>
<name>A0A0D2FB08_9EURO</name>
<feature type="compositionally biased region" description="Polar residues" evidence="1">
    <location>
        <begin position="340"/>
        <end position="359"/>
    </location>
</feature>
<proteinExistence type="predicted"/>
<feature type="compositionally biased region" description="Polar residues" evidence="1">
    <location>
        <begin position="205"/>
        <end position="221"/>
    </location>
</feature>
<organism evidence="2 3">
    <name type="scientific">Phialophora macrospora</name>
    <dbReference type="NCBI Taxonomy" id="1851006"/>
    <lineage>
        <taxon>Eukaryota</taxon>
        <taxon>Fungi</taxon>
        <taxon>Dikarya</taxon>
        <taxon>Ascomycota</taxon>
        <taxon>Pezizomycotina</taxon>
        <taxon>Eurotiomycetes</taxon>
        <taxon>Chaetothyriomycetidae</taxon>
        <taxon>Chaetothyriales</taxon>
        <taxon>Herpotrichiellaceae</taxon>
        <taxon>Phialophora</taxon>
    </lineage>
</organism>
<feature type="compositionally biased region" description="Low complexity" evidence="1">
    <location>
        <begin position="192"/>
        <end position="204"/>
    </location>
</feature>
<dbReference type="HOGENOM" id="CLU_032997_0_0_1"/>
<feature type="compositionally biased region" description="Polar residues" evidence="1">
    <location>
        <begin position="170"/>
        <end position="179"/>
    </location>
</feature>
<dbReference type="Proteomes" id="UP000054266">
    <property type="component" value="Unassembled WGS sequence"/>
</dbReference>